<dbReference type="EMBL" id="BAABDI010000002">
    <property type="protein sequence ID" value="GAA3960033.1"/>
    <property type="molecule type" value="Genomic_DNA"/>
</dbReference>
<dbReference type="RefSeq" id="WP_345120382.1">
    <property type="nucleotide sequence ID" value="NZ_BAABDI010000002.1"/>
</dbReference>
<dbReference type="Gene3D" id="3.50.50.60">
    <property type="entry name" value="FAD/NAD(P)-binding domain"/>
    <property type="match status" value="1"/>
</dbReference>
<reference evidence="3" key="1">
    <citation type="journal article" date="2019" name="Int. J. Syst. Evol. Microbiol.">
        <title>The Global Catalogue of Microorganisms (GCM) 10K type strain sequencing project: providing services to taxonomists for standard genome sequencing and annotation.</title>
        <authorList>
            <consortium name="The Broad Institute Genomics Platform"/>
            <consortium name="The Broad Institute Genome Sequencing Center for Infectious Disease"/>
            <person name="Wu L."/>
            <person name="Ma J."/>
        </authorList>
    </citation>
    <scope>NUCLEOTIDE SEQUENCE [LARGE SCALE GENOMIC DNA]</scope>
    <source>
        <strain evidence="3">JCM 17217</strain>
    </source>
</reference>
<dbReference type="InterPro" id="IPR002938">
    <property type="entry name" value="FAD-bd"/>
</dbReference>
<accession>A0ABP7P5E3</accession>
<evidence type="ECO:0000259" key="1">
    <source>
        <dbReference type="Pfam" id="PF01494"/>
    </source>
</evidence>
<feature type="domain" description="FAD-binding" evidence="1">
    <location>
        <begin position="50"/>
        <end position="89"/>
    </location>
</feature>
<evidence type="ECO:0000313" key="2">
    <source>
        <dbReference type="EMBL" id="GAA3960033.1"/>
    </source>
</evidence>
<comment type="caution">
    <text evidence="2">The sequence shown here is derived from an EMBL/GenBank/DDBJ whole genome shotgun (WGS) entry which is preliminary data.</text>
</comment>
<dbReference type="Proteomes" id="UP001501556">
    <property type="component" value="Unassembled WGS sequence"/>
</dbReference>
<dbReference type="SUPFAM" id="SSF51905">
    <property type="entry name" value="FAD/NAD(P)-binding domain"/>
    <property type="match status" value="1"/>
</dbReference>
<keyword evidence="3" id="KW-1185">Reference proteome</keyword>
<dbReference type="Pfam" id="PF01494">
    <property type="entry name" value="FAD_binding_3"/>
    <property type="match status" value="1"/>
</dbReference>
<dbReference type="InterPro" id="IPR036188">
    <property type="entry name" value="FAD/NAD-bd_sf"/>
</dbReference>
<sequence length="123" mass="13301">MDLGEVLRGVGLRRAGDLAAIALLGRIGEGVSPFHFLLMISQDQTKGLLREAVNLGWKLAAVLTSAVPTALFATYETERRPFAQRLVASTDRAFTATTRATAWAGFVRTQVVPRLAPLALRLP</sequence>
<proteinExistence type="predicted"/>
<organism evidence="2 3">
    <name type="scientific">Hymenobacter antarcticus</name>
    <dbReference type="NCBI Taxonomy" id="486270"/>
    <lineage>
        <taxon>Bacteria</taxon>
        <taxon>Pseudomonadati</taxon>
        <taxon>Bacteroidota</taxon>
        <taxon>Cytophagia</taxon>
        <taxon>Cytophagales</taxon>
        <taxon>Hymenobacteraceae</taxon>
        <taxon>Hymenobacter</taxon>
    </lineage>
</organism>
<gene>
    <name evidence="2" type="ORF">GCM10022407_03810</name>
</gene>
<name>A0ABP7P5E3_9BACT</name>
<evidence type="ECO:0000313" key="3">
    <source>
        <dbReference type="Proteomes" id="UP001501556"/>
    </source>
</evidence>
<dbReference type="PRINTS" id="PR00420">
    <property type="entry name" value="RNGMNOXGNASE"/>
</dbReference>
<protein>
    <recommendedName>
        <fullName evidence="1">FAD-binding domain-containing protein</fullName>
    </recommendedName>
</protein>